<comment type="caution">
    <text evidence="1">The sequence shown here is derived from an EMBL/GenBank/DDBJ whole genome shotgun (WGS) entry which is preliminary data.</text>
</comment>
<dbReference type="InterPro" id="IPR035900">
    <property type="entry name" value="Colicin_E_sf"/>
</dbReference>
<dbReference type="EMBL" id="JBHMQV010000007">
    <property type="protein sequence ID" value="MFC0843455.1"/>
    <property type="molecule type" value="Genomic_DNA"/>
</dbReference>
<name>A0ABV6TG22_9ACTN</name>
<dbReference type="Gene3D" id="1.10.1200.20">
    <property type="entry name" value="Colicin E immunity protein"/>
    <property type="match status" value="1"/>
</dbReference>
<accession>A0ABV6TG22</accession>
<organism evidence="1 2">
    <name type="scientific">Streptomyces noboritoensis</name>
    <dbReference type="NCBI Taxonomy" id="67337"/>
    <lineage>
        <taxon>Bacteria</taxon>
        <taxon>Bacillati</taxon>
        <taxon>Actinomycetota</taxon>
        <taxon>Actinomycetes</taxon>
        <taxon>Kitasatosporales</taxon>
        <taxon>Streptomycetaceae</taxon>
        <taxon>Streptomyces</taxon>
    </lineage>
</organism>
<dbReference type="Proteomes" id="UP001589887">
    <property type="component" value="Unassembled WGS sequence"/>
</dbReference>
<gene>
    <name evidence="1" type="ORF">ACFH04_06865</name>
</gene>
<reference evidence="1 2" key="1">
    <citation type="submission" date="2024-09" db="EMBL/GenBank/DDBJ databases">
        <authorList>
            <person name="Sun Q."/>
            <person name="Mori K."/>
        </authorList>
    </citation>
    <scope>NUCLEOTIDE SEQUENCE [LARGE SCALE GENOMIC DNA]</scope>
    <source>
        <strain evidence="1 2">JCM 4557</strain>
    </source>
</reference>
<sequence>MSRDELVECVRRLLTASPESGYYLRLLEANVPHPRVSDLVFYPSDALKDASAERIIDEAMKYRPIAL</sequence>
<proteinExistence type="predicted"/>
<evidence type="ECO:0000313" key="1">
    <source>
        <dbReference type="EMBL" id="MFC0843455.1"/>
    </source>
</evidence>
<evidence type="ECO:0000313" key="2">
    <source>
        <dbReference type="Proteomes" id="UP001589887"/>
    </source>
</evidence>
<dbReference type="RefSeq" id="WP_394317231.1">
    <property type="nucleotide sequence ID" value="NZ_JBHMQV010000007.1"/>
</dbReference>
<protein>
    <submittedName>
        <fullName evidence="1">Uncharacterized protein</fullName>
    </submittedName>
</protein>
<keyword evidence="2" id="KW-1185">Reference proteome</keyword>